<reference evidence="2 3" key="1">
    <citation type="submission" date="2015-11" db="EMBL/GenBank/DDBJ databases">
        <title>A Two-component Flavoprotein Monooxygenase System MeaXY Responsible for para-Hydroxylation of 2-Methyl-6-ethylaniline and 2,6-Diethylaniline in Sphingobium baderi DE-13.</title>
        <authorList>
            <person name="Cheng M."/>
            <person name="Meng Q."/>
            <person name="Yang Y."/>
            <person name="Chu C."/>
            <person name="Yan X."/>
            <person name="He J."/>
            <person name="Li S."/>
        </authorList>
    </citation>
    <scope>NUCLEOTIDE SEQUENCE [LARGE SCALE GENOMIC DNA]</scope>
    <source>
        <strain evidence="2 3">DE-13</strain>
        <plasmid evidence="3">Plasmid pDE1</plasmid>
    </source>
</reference>
<protein>
    <submittedName>
        <fullName evidence="2">Uncharacterized protein</fullName>
    </submittedName>
</protein>
<keyword evidence="2" id="KW-0614">Plasmid</keyword>
<evidence type="ECO:0000313" key="3">
    <source>
        <dbReference type="Proteomes" id="UP000056968"/>
    </source>
</evidence>
<dbReference type="EMBL" id="CP013265">
    <property type="protein sequence ID" value="ALR22856.1"/>
    <property type="molecule type" value="Genomic_DNA"/>
</dbReference>
<evidence type="ECO:0000256" key="1">
    <source>
        <dbReference type="SAM" id="Phobius"/>
    </source>
</evidence>
<geneLocation type="plasmid" evidence="2 3">
    <name>pDE1</name>
</geneLocation>
<organism evidence="2 3">
    <name type="scientific">Sphingobium baderi</name>
    <dbReference type="NCBI Taxonomy" id="1332080"/>
    <lineage>
        <taxon>Bacteria</taxon>
        <taxon>Pseudomonadati</taxon>
        <taxon>Pseudomonadota</taxon>
        <taxon>Alphaproteobacteria</taxon>
        <taxon>Sphingomonadales</taxon>
        <taxon>Sphingomonadaceae</taxon>
        <taxon>Sphingobium</taxon>
    </lineage>
</organism>
<evidence type="ECO:0000313" key="2">
    <source>
        <dbReference type="EMBL" id="ALR22856.1"/>
    </source>
</evidence>
<name>A0A0S3F5N9_9SPHN</name>
<accession>A0A0S3F5N9</accession>
<keyword evidence="1" id="KW-1133">Transmembrane helix</keyword>
<proteinExistence type="predicted"/>
<sequence length="175" mass="19828">MFLIPALIGTPLIYAYRWFVPEPYLLIGAGVMIAAVFGYLWYWWLSGADERRAAAERRAVRDAELAASKARYRAQQAAELAALQESLEPASLMEIEEMVANAPPEWRRVLVRLLGEEAQQGRQFSKGTIGRLNDYVHGRLSEDEMAGPLVASDGLEHGAQADFIMKLRRRYDRSW</sequence>
<dbReference type="AlphaFoldDB" id="A0A0S3F5N9"/>
<keyword evidence="1" id="KW-0812">Transmembrane</keyword>
<dbReference type="Proteomes" id="UP000056968">
    <property type="component" value="Plasmid pDE1"/>
</dbReference>
<keyword evidence="1" id="KW-0472">Membrane</keyword>
<dbReference type="KEGG" id="sbd:ATN00_20355"/>
<keyword evidence="3" id="KW-1185">Reference proteome</keyword>
<gene>
    <name evidence="2" type="ORF">ATN00_20355</name>
</gene>
<feature type="transmembrane region" description="Helical" evidence="1">
    <location>
        <begin position="25"/>
        <end position="45"/>
    </location>
</feature>